<protein>
    <recommendedName>
        <fullName evidence="6">Ribosomal RNA large subunit methyltransferase G</fullName>
        <ecNumber evidence="6">2.1.1.174</ecNumber>
    </recommendedName>
    <alternativeName>
        <fullName evidence="6">23S rRNA m2G1835 methyltransferase</fullName>
    </alternativeName>
    <alternativeName>
        <fullName evidence="6">rRNA (guanine-N(2)-)-methyltransferase RlmG</fullName>
    </alternativeName>
</protein>
<dbReference type="InterPro" id="IPR058679">
    <property type="entry name" value="RlmG_N"/>
</dbReference>
<evidence type="ECO:0000256" key="3">
    <source>
        <dbReference type="ARBA" id="ARBA00022603"/>
    </source>
</evidence>
<accession>A0ABS6YZD8</accession>
<feature type="compositionally biased region" description="Basic residues" evidence="7">
    <location>
        <begin position="428"/>
        <end position="438"/>
    </location>
</feature>
<dbReference type="GO" id="GO:0008168">
    <property type="term" value="F:methyltransferase activity"/>
    <property type="evidence" value="ECO:0007669"/>
    <property type="project" value="UniProtKB-KW"/>
</dbReference>
<feature type="domain" description="RlmG N-terminal" evidence="9">
    <location>
        <begin position="2"/>
        <end position="183"/>
    </location>
</feature>
<dbReference type="Pfam" id="PF26049">
    <property type="entry name" value="RLMG_N"/>
    <property type="match status" value="1"/>
</dbReference>
<comment type="function">
    <text evidence="6">Specifically methylates the guanine in position 1835 (m2G1835) of 23S rRNA.</text>
</comment>
<dbReference type="InterPro" id="IPR001091">
    <property type="entry name" value="RM_Methyltransferase"/>
</dbReference>
<feature type="region of interest" description="Disordered" evidence="7">
    <location>
        <begin position="402"/>
        <end position="438"/>
    </location>
</feature>
<dbReference type="InterPro" id="IPR017237">
    <property type="entry name" value="RLMG"/>
</dbReference>
<dbReference type="GO" id="GO:0032259">
    <property type="term" value="P:methylation"/>
    <property type="evidence" value="ECO:0007669"/>
    <property type="project" value="UniProtKB-KW"/>
</dbReference>
<evidence type="ECO:0000313" key="11">
    <source>
        <dbReference type="Proteomes" id="UP000812013"/>
    </source>
</evidence>
<comment type="caution">
    <text evidence="10">The sequence shown here is derived from an EMBL/GenBank/DDBJ whole genome shotgun (WGS) entry which is preliminary data.</text>
</comment>
<evidence type="ECO:0000256" key="2">
    <source>
        <dbReference type="ARBA" id="ARBA00022552"/>
    </source>
</evidence>
<gene>
    <name evidence="6" type="primary">rlmG</name>
    <name evidence="10" type="ORF">GPJ59_02630</name>
</gene>
<name>A0ABS6YZD8_9ACTN</name>
<dbReference type="SUPFAM" id="SSF53335">
    <property type="entry name" value="S-adenosyl-L-methionine-dependent methyltransferases"/>
    <property type="match status" value="1"/>
</dbReference>
<dbReference type="Gene3D" id="3.40.50.150">
    <property type="entry name" value="Vaccinia Virus protein VP39"/>
    <property type="match status" value="2"/>
</dbReference>
<comment type="catalytic activity">
    <reaction evidence="6">
        <text>guanosine(1835) in 23S rRNA + S-adenosyl-L-methionine = N(2)-methylguanosine(1835) in 23S rRNA + S-adenosyl-L-homocysteine + H(+)</text>
        <dbReference type="Rhea" id="RHEA:42744"/>
        <dbReference type="Rhea" id="RHEA-COMP:10217"/>
        <dbReference type="Rhea" id="RHEA-COMP:10218"/>
        <dbReference type="ChEBI" id="CHEBI:15378"/>
        <dbReference type="ChEBI" id="CHEBI:57856"/>
        <dbReference type="ChEBI" id="CHEBI:59789"/>
        <dbReference type="ChEBI" id="CHEBI:74269"/>
        <dbReference type="ChEBI" id="CHEBI:74481"/>
        <dbReference type="EC" id="2.1.1.174"/>
    </reaction>
</comment>
<organism evidence="10 11">
    <name type="scientific">Streptomyces bambusae</name>
    <dbReference type="NCBI Taxonomy" id="1550616"/>
    <lineage>
        <taxon>Bacteria</taxon>
        <taxon>Bacillati</taxon>
        <taxon>Actinomycetota</taxon>
        <taxon>Actinomycetes</taxon>
        <taxon>Kitasatosporales</taxon>
        <taxon>Streptomycetaceae</taxon>
        <taxon>Streptomyces</taxon>
    </lineage>
</organism>
<keyword evidence="2 6" id="KW-0698">rRNA processing</keyword>
<feature type="compositionally biased region" description="Gly residues" evidence="7">
    <location>
        <begin position="412"/>
        <end position="423"/>
    </location>
</feature>
<sequence length="438" mass="45951">MTTPFGSYDLTRFPEDPRDRLRAWDAADEYLLRHLAAGTGERGPVELAGRRITVLGDRWGALVTALAAHGPAQITDSFLTREATVANLARAGVDEGSVRLLTTQDAPPERIDVLLVRVPKSLALLEDQLHRLAPHVHAGTVVVGTGMVKEIHTSTLTLFERILGPTRTSLAERKARLIFCTPTGASSAEEGGTAGNPWPLVYTLGPDAGAGPAEGLTVVNHAGVFCADRLDIGTRFLLGHLPKGTGARRIVDLGCGNGILGTAAALADPGAELVFADESYQAVASARATYEANVAHVDVAHAGEGGSTAEFVVGDGLAGLPAGSVDLVLNNPPFHSHQATTDATALRMFAQARRALRPGGELWVVGNRHLGYHVRLRRLFGNCELVASDPKFVILRVVKGEKGEKSEKGEKGAGGPGSAGNGTGVRSAGRRARGGRRA</sequence>
<dbReference type="InterPro" id="IPR007848">
    <property type="entry name" value="Small_mtfrase_dom"/>
</dbReference>
<dbReference type="PANTHER" id="PTHR47816">
    <property type="entry name" value="RIBOSOMAL RNA SMALL SUBUNIT METHYLTRANSFERASE C"/>
    <property type="match status" value="1"/>
</dbReference>
<dbReference type="InterPro" id="IPR046977">
    <property type="entry name" value="RsmC/RlmG"/>
</dbReference>
<dbReference type="Pfam" id="PF05175">
    <property type="entry name" value="MTS"/>
    <property type="match status" value="1"/>
</dbReference>
<keyword evidence="5 6" id="KW-0949">S-adenosyl-L-methionine</keyword>
<evidence type="ECO:0000313" key="10">
    <source>
        <dbReference type="EMBL" id="MBW5480817.1"/>
    </source>
</evidence>
<evidence type="ECO:0000256" key="7">
    <source>
        <dbReference type="SAM" id="MobiDB-lite"/>
    </source>
</evidence>
<dbReference type="Proteomes" id="UP000812013">
    <property type="component" value="Unassembled WGS sequence"/>
</dbReference>
<feature type="compositionally biased region" description="Basic and acidic residues" evidence="7">
    <location>
        <begin position="402"/>
        <end position="411"/>
    </location>
</feature>
<keyword evidence="1 6" id="KW-0963">Cytoplasm</keyword>
<feature type="domain" description="Methyltransferase small" evidence="8">
    <location>
        <begin position="216"/>
        <end position="396"/>
    </location>
</feature>
<evidence type="ECO:0000256" key="5">
    <source>
        <dbReference type="ARBA" id="ARBA00022691"/>
    </source>
</evidence>
<dbReference type="PROSITE" id="PS00092">
    <property type="entry name" value="N6_MTASE"/>
    <property type="match status" value="1"/>
</dbReference>
<keyword evidence="4 6" id="KW-0808">Transferase</keyword>
<evidence type="ECO:0000256" key="6">
    <source>
        <dbReference type="HAMAP-Rule" id="MF_01859"/>
    </source>
</evidence>
<evidence type="ECO:0000256" key="4">
    <source>
        <dbReference type="ARBA" id="ARBA00022679"/>
    </source>
</evidence>
<keyword evidence="3 6" id="KW-0489">Methyltransferase</keyword>
<reference evidence="10 11" key="1">
    <citation type="submission" date="2019-12" db="EMBL/GenBank/DDBJ databases">
        <title>Genome sequence of Streptomyces bambusae.</title>
        <authorList>
            <person name="Bansal K."/>
            <person name="Choksket S."/>
            <person name="Korpole S."/>
            <person name="Patil P.B."/>
        </authorList>
    </citation>
    <scope>NUCLEOTIDE SEQUENCE [LARGE SCALE GENOMIC DNA]</scope>
    <source>
        <strain evidence="10 11">SK60</strain>
    </source>
</reference>
<keyword evidence="11" id="KW-1185">Reference proteome</keyword>
<dbReference type="InterPro" id="IPR002052">
    <property type="entry name" value="DNA_methylase_N6_adenine_CS"/>
</dbReference>
<dbReference type="HAMAP" id="MF_01859">
    <property type="entry name" value="23SrRNA_methyltr_G"/>
    <property type="match status" value="1"/>
</dbReference>
<dbReference type="EC" id="2.1.1.174" evidence="6"/>
<proteinExistence type="inferred from homology"/>
<dbReference type="EMBL" id="WTFF01000008">
    <property type="protein sequence ID" value="MBW5480817.1"/>
    <property type="molecule type" value="Genomic_DNA"/>
</dbReference>
<evidence type="ECO:0000259" key="9">
    <source>
        <dbReference type="Pfam" id="PF26049"/>
    </source>
</evidence>
<dbReference type="PRINTS" id="PR00508">
    <property type="entry name" value="S21N4MTFRASE"/>
</dbReference>
<comment type="similarity">
    <text evidence="6">Belongs to the methyltransferase superfamily. RlmG family.</text>
</comment>
<dbReference type="CDD" id="cd02440">
    <property type="entry name" value="AdoMet_MTases"/>
    <property type="match status" value="1"/>
</dbReference>
<dbReference type="PANTHER" id="PTHR47816:SF5">
    <property type="entry name" value="RIBOSOMAL RNA LARGE SUBUNIT METHYLTRANSFERASE G"/>
    <property type="match status" value="1"/>
</dbReference>
<evidence type="ECO:0000256" key="1">
    <source>
        <dbReference type="ARBA" id="ARBA00022490"/>
    </source>
</evidence>
<comment type="subcellular location">
    <subcellularLocation>
        <location evidence="6">Cytoplasm</location>
    </subcellularLocation>
</comment>
<evidence type="ECO:0000259" key="8">
    <source>
        <dbReference type="Pfam" id="PF05175"/>
    </source>
</evidence>
<dbReference type="InterPro" id="IPR029063">
    <property type="entry name" value="SAM-dependent_MTases_sf"/>
</dbReference>